<reference evidence="1" key="2">
    <citation type="submission" date="2022-06" db="UniProtKB">
        <authorList>
            <consortium name="EnsemblMetazoa"/>
        </authorList>
    </citation>
    <scope>IDENTIFICATION</scope>
    <source>
        <strain evidence="1">PS312</strain>
    </source>
</reference>
<dbReference type="Proteomes" id="UP000005239">
    <property type="component" value="Unassembled WGS sequence"/>
</dbReference>
<evidence type="ECO:0000313" key="2">
    <source>
        <dbReference type="Proteomes" id="UP000005239"/>
    </source>
</evidence>
<accession>A0A2A6BQ76</accession>
<organism evidence="1 2">
    <name type="scientific">Pristionchus pacificus</name>
    <name type="common">Parasitic nematode worm</name>
    <dbReference type="NCBI Taxonomy" id="54126"/>
    <lineage>
        <taxon>Eukaryota</taxon>
        <taxon>Metazoa</taxon>
        <taxon>Ecdysozoa</taxon>
        <taxon>Nematoda</taxon>
        <taxon>Chromadorea</taxon>
        <taxon>Rhabditida</taxon>
        <taxon>Rhabditina</taxon>
        <taxon>Diplogasteromorpha</taxon>
        <taxon>Diplogasteroidea</taxon>
        <taxon>Neodiplogasteridae</taxon>
        <taxon>Pristionchus</taxon>
    </lineage>
</organism>
<name>A0A2A6BQ76_PRIPA</name>
<evidence type="ECO:0000313" key="1">
    <source>
        <dbReference type="EnsemblMetazoa" id="PPA44342.1"/>
    </source>
</evidence>
<dbReference type="EnsemblMetazoa" id="PPA44342.1">
    <property type="protein sequence ID" value="PPA44342.1"/>
    <property type="gene ID" value="WBGene00282711"/>
</dbReference>
<sequence>MGNLYIMREIQNSNIPPTCWRLIDSPNTYTPAIWPVNDVNGGSDGKIGVVTPAAALPTAHCGHVSATVIALQSIE</sequence>
<keyword evidence="2" id="KW-1185">Reference proteome</keyword>
<reference evidence="2" key="1">
    <citation type="journal article" date="2008" name="Nat. Genet.">
        <title>The Pristionchus pacificus genome provides a unique perspective on nematode lifestyle and parasitism.</title>
        <authorList>
            <person name="Dieterich C."/>
            <person name="Clifton S.W."/>
            <person name="Schuster L.N."/>
            <person name="Chinwalla A."/>
            <person name="Delehaunty K."/>
            <person name="Dinkelacker I."/>
            <person name="Fulton L."/>
            <person name="Fulton R."/>
            <person name="Godfrey J."/>
            <person name="Minx P."/>
            <person name="Mitreva M."/>
            <person name="Roeseler W."/>
            <person name="Tian H."/>
            <person name="Witte H."/>
            <person name="Yang S.P."/>
            <person name="Wilson R.K."/>
            <person name="Sommer R.J."/>
        </authorList>
    </citation>
    <scope>NUCLEOTIDE SEQUENCE [LARGE SCALE GENOMIC DNA]</scope>
    <source>
        <strain evidence="2">PS312</strain>
    </source>
</reference>
<protein>
    <submittedName>
        <fullName evidence="1">Uncharacterized protein</fullName>
    </submittedName>
</protein>
<gene>
    <name evidence="1" type="primary">WBGene00282711</name>
</gene>
<dbReference type="AlphaFoldDB" id="A0A2A6BQ76"/>
<accession>A0A8R1Z5U7</accession>
<proteinExistence type="predicted"/>